<protein>
    <submittedName>
        <fullName evidence="1">Uncharacterized protein</fullName>
    </submittedName>
</protein>
<evidence type="ECO:0000313" key="1">
    <source>
        <dbReference type="EMBL" id="CUS36567.1"/>
    </source>
</evidence>
<sequence length="368" mass="42000">MRLKAGDWVEVRSKEEILGTLDSQGQLEHVPFMPQMFKYCGKRFKVYKSAHKTCDTVNPIRSLRVTDAIHLELRCDGEAYGGCQAACLIFWKTAWLKPVEENHSATSRNSTIAGKTHGNCEHGDCTEENVWRGTRKDLMDADTAIRYQCQATQVPYYGEALPWWDTRQYIEDYRSGNVDLLQMLRGGLFATYASLVQAGIGLGPLLSWLYDVVQKLWGGIPWPRRSGTIQAGQPTPTKILNLQPGELVRVKSYKEILATLDTDARNRGLMWDRDMVPFCDGMYRVKTRLSRFVDEKTGMLINMKTPAVILEDVWCGSRYSDCRMYCPRSIYSWWREIWLEREPTQVPTARSTGALSCHSTHDCNGSNT</sequence>
<dbReference type="AlphaFoldDB" id="A0A0S4LG56"/>
<dbReference type="EMBL" id="CZQA01000009">
    <property type="protein sequence ID" value="CUS36567.1"/>
    <property type="molecule type" value="Genomic_DNA"/>
</dbReference>
<dbReference type="RefSeq" id="WP_176698038.1">
    <property type="nucleotide sequence ID" value="NZ_CZQA01000009.1"/>
</dbReference>
<keyword evidence="2" id="KW-1185">Reference proteome</keyword>
<dbReference type="Proteomes" id="UP000199032">
    <property type="component" value="Unassembled WGS sequence"/>
</dbReference>
<accession>A0A0S4LG56</accession>
<name>A0A0S4LG56_9BACT</name>
<proteinExistence type="predicted"/>
<organism evidence="1 2">
    <name type="scientific">Candidatus Nitrospira nitrosa</name>
    <dbReference type="NCBI Taxonomy" id="1742972"/>
    <lineage>
        <taxon>Bacteria</taxon>
        <taxon>Pseudomonadati</taxon>
        <taxon>Nitrospirota</taxon>
        <taxon>Nitrospiria</taxon>
        <taxon>Nitrospirales</taxon>
        <taxon>Nitrospiraceae</taxon>
        <taxon>Nitrospira</taxon>
    </lineage>
</organism>
<evidence type="ECO:0000313" key="2">
    <source>
        <dbReference type="Proteomes" id="UP000199032"/>
    </source>
</evidence>
<dbReference type="STRING" id="1742972.COMA1_30123"/>
<gene>
    <name evidence="1" type="ORF">COMA1_30123</name>
</gene>
<reference evidence="1 2" key="1">
    <citation type="submission" date="2015-10" db="EMBL/GenBank/DDBJ databases">
        <authorList>
            <person name="Gilbert D.G."/>
        </authorList>
    </citation>
    <scope>NUCLEOTIDE SEQUENCE [LARGE SCALE GENOMIC DNA]</scope>
    <source>
        <strain evidence="1">COMA1</strain>
    </source>
</reference>